<keyword evidence="2" id="KW-0238">DNA-binding</keyword>
<dbReference type="GO" id="GO:0003700">
    <property type="term" value="F:DNA-binding transcription factor activity"/>
    <property type="evidence" value="ECO:0007669"/>
    <property type="project" value="InterPro"/>
</dbReference>
<dbReference type="InterPro" id="IPR036388">
    <property type="entry name" value="WH-like_DNA-bd_sf"/>
</dbReference>
<dbReference type="OrthoDB" id="9802328at2"/>
<name>A0A174QF08_9CLOT</name>
<dbReference type="PANTHER" id="PTHR38445">
    <property type="entry name" value="HTH-TYPE TRANSCRIPTIONAL REPRESSOR YTRA"/>
    <property type="match status" value="1"/>
</dbReference>
<feature type="domain" description="HTH gntR-type" evidence="4">
    <location>
        <begin position="11"/>
        <end position="79"/>
    </location>
</feature>
<keyword evidence="6" id="KW-1185">Reference proteome</keyword>
<proteinExistence type="predicted"/>
<dbReference type="eggNOG" id="COG1725">
    <property type="taxonomic scope" value="Bacteria"/>
</dbReference>
<dbReference type="PANTHER" id="PTHR38445:SF12">
    <property type="entry name" value="GNTR-FAMILY TRANSCRIPTIONAL REGULATOR"/>
    <property type="match status" value="1"/>
</dbReference>
<dbReference type="AlphaFoldDB" id="A0A174QF08"/>
<comment type="caution">
    <text evidence="5">The sequence shown here is derived from an EMBL/GenBank/DDBJ whole genome shotgun (WGS) entry which is preliminary data.</text>
</comment>
<dbReference type="GeneID" id="42774682"/>
<protein>
    <submittedName>
        <fullName evidence="5">GntR family transcriptional regulator</fullName>
    </submittedName>
</protein>
<gene>
    <name evidence="5" type="ORF">CP373A1_09630</name>
</gene>
<dbReference type="InterPro" id="IPR000524">
    <property type="entry name" value="Tscrpt_reg_HTH_GntR"/>
</dbReference>
<dbReference type="PROSITE" id="PS50949">
    <property type="entry name" value="HTH_GNTR"/>
    <property type="match status" value="1"/>
</dbReference>
<evidence type="ECO:0000313" key="5">
    <source>
        <dbReference type="EMBL" id="OBY10757.1"/>
    </source>
</evidence>
<dbReference type="CDD" id="cd07377">
    <property type="entry name" value="WHTH_GntR"/>
    <property type="match status" value="1"/>
</dbReference>
<sequence length="125" mass="14428">MFLRIDLESEEPIYLQIRNEVIKGIAKGEIVEGDELPSVRALAEEIGVNMHTVNKSYALLKEDGYVRMDRRKGAVISFSLDDSNRKFIRNMEKDMELMVAQCINRGISEEEAKKNIEELFKKFNS</sequence>
<dbReference type="RefSeq" id="WP_027096844.1">
    <property type="nucleotide sequence ID" value="NZ_CABHIH010000002.1"/>
</dbReference>
<reference evidence="5 6" key="1">
    <citation type="submission" date="2016-06" db="EMBL/GenBank/DDBJ databases">
        <authorList>
            <person name="Kjaerup R.B."/>
            <person name="Dalgaard T.S."/>
            <person name="Juul-Madsen H.R."/>
        </authorList>
    </citation>
    <scope>NUCLEOTIDE SEQUENCE [LARGE SCALE GENOMIC DNA]</scope>
    <source>
        <strain evidence="5 6">373-A1</strain>
    </source>
</reference>
<dbReference type="Gene3D" id="1.10.10.10">
    <property type="entry name" value="Winged helix-like DNA-binding domain superfamily/Winged helix DNA-binding domain"/>
    <property type="match status" value="1"/>
</dbReference>
<accession>A0A174QF08</accession>
<dbReference type="SUPFAM" id="SSF46785">
    <property type="entry name" value="Winged helix' DNA-binding domain"/>
    <property type="match status" value="1"/>
</dbReference>
<keyword evidence="1" id="KW-0805">Transcription regulation</keyword>
<dbReference type="EMBL" id="MAPZ01000019">
    <property type="protein sequence ID" value="OBY10757.1"/>
    <property type="molecule type" value="Genomic_DNA"/>
</dbReference>
<evidence type="ECO:0000313" key="6">
    <source>
        <dbReference type="Proteomes" id="UP000092714"/>
    </source>
</evidence>
<dbReference type="GO" id="GO:0003677">
    <property type="term" value="F:DNA binding"/>
    <property type="evidence" value="ECO:0007669"/>
    <property type="project" value="UniProtKB-KW"/>
</dbReference>
<evidence type="ECO:0000256" key="3">
    <source>
        <dbReference type="ARBA" id="ARBA00023163"/>
    </source>
</evidence>
<keyword evidence="3" id="KW-0804">Transcription</keyword>
<organism evidence="5 6">
    <name type="scientific">Clostridium paraputrificum</name>
    <dbReference type="NCBI Taxonomy" id="29363"/>
    <lineage>
        <taxon>Bacteria</taxon>
        <taxon>Bacillati</taxon>
        <taxon>Bacillota</taxon>
        <taxon>Clostridia</taxon>
        <taxon>Eubacteriales</taxon>
        <taxon>Clostridiaceae</taxon>
        <taxon>Clostridium</taxon>
    </lineage>
</organism>
<dbReference type="Proteomes" id="UP000092714">
    <property type="component" value="Unassembled WGS sequence"/>
</dbReference>
<evidence type="ECO:0000256" key="1">
    <source>
        <dbReference type="ARBA" id="ARBA00023015"/>
    </source>
</evidence>
<dbReference type="SMART" id="SM00345">
    <property type="entry name" value="HTH_GNTR"/>
    <property type="match status" value="1"/>
</dbReference>
<dbReference type="InterPro" id="IPR036390">
    <property type="entry name" value="WH_DNA-bd_sf"/>
</dbReference>
<evidence type="ECO:0000259" key="4">
    <source>
        <dbReference type="PROSITE" id="PS50949"/>
    </source>
</evidence>
<evidence type="ECO:0000256" key="2">
    <source>
        <dbReference type="ARBA" id="ARBA00023125"/>
    </source>
</evidence>
<dbReference type="Pfam" id="PF00392">
    <property type="entry name" value="GntR"/>
    <property type="match status" value="1"/>
</dbReference>